<dbReference type="EMBL" id="CAJNOR010011509">
    <property type="protein sequence ID" value="CAF1661825.1"/>
    <property type="molecule type" value="Genomic_DNA"/>
</dbReference>
<keyword evidence="10" id="KW-1185">Reference proteome</keyword>
<keyword evidence="5" id="KW-0325">Glycoprotein</keyword>
<dbReference type="AlphaFoldDB" id="A0A813XF55"/>
<feature type="region of interest" description="Disordered" evidence="6">
    <location>
        <begin position="42"/>
        <end position="61"/>
    </location>
</feature>
<accession>A0A813XF55</accession>
<comment type="caution">
    <text evidence="8">The sequence shown here is derived from an EMBL/GenBank/DDBJ whole genome shotgun (WGS) entry which is preliminary data.</text>
</comment>
<dbReference type="EMBL" id="CAJNOJ010000025">
    <property type="protein sequence ID" value="CAF0863897.1"/>
    <property type="molecule type" value="Genomic_DNA"/>
</dbReference>
<evidence type="ECO:0000256" key="6">
    <source>
        <dbReference type="SAM" id="MobiDB-lite"/>
    </source>
</evidence>
<dbReference type="InterPro" id="IPR031420">
    <property type="entry name" value="UPF0669"/>
</dbReference>
<evidence type="ECO:0000256" key="4">
    <source>
        <dbReference type="ARBA" id="ARBA00022729"/>
    </source>
</evidence>
<comment type="subcellular location">
    <subcellularLocation>
        <location evidence="1">Secreted</location>
    </subcellularLocation>
</comment>
<evidence type="ECO:0000256" key="1">
    <source>
        <dbReference type="ARBA" id="ARBA00004613"/>
    </source>
</evidence>
<reference evidence="8" key="1">
    <citation type="submission" date="2021-02" db="EMBL/GenBank/DDBJ databases">
        <authorList>
            <person name="Nowell W R."/>
        </authorList>
    </citation>
    <scope>NUCLEOTIDE SEQUENCE</scope>
</reference>
<keyword evidence="4 7" id="KW-0732">Signal</keyword>
<dbReference type="Proteomes" id="UP000663852">
    <property type="component" value="Unassembled WGS sequence"/>
</dbReference>
<dbReference type="Gene3D" id="2.60.120.380">
    <property type="match status" value="1"/>
</dbReference>
<evidence type="ECO:0000256" key="7">
    <source>
        <dbReference type="SAM" id="SignalP"/>
    </source>
</evidence>
<proteinExistence type="inferred from homology"/>
<feature type="chain" id="PRO_5036223486" evidence="7">
    <location>
        <begin position="25"/>
        <end position="233"/>
    </location>
</feature>
<dbReference type="Proteomes" id="UP000663828">
    <property type="component" value="Unassembled WGS sequence"/>
</dbReference>
<dbReference type="PANTHER" id="PTHR31703">
    <property type="entry name" value="UPF0669 PROTEIN C6ORF120"/>
    <property type="match status" value="1"/>
</dbReference>
<dbReference type="Pfam" id="PF17065">
    <property type="entry name" value="UPF0669"/>
    <property type="match status" value="1"/>
</dbReference>
<feature type="signal peptide" evidence="7">
    <location>
        <begin position="1"/>
        <end position="24"/>
    </location>
</feature>
<gene>
    <name evidence="8" type="ORF">EDS130_LOCUS7947</name>
    <name evidence="9" type="ORF">XAT740_LOCUS57022</name>
</gene>
<comment type="similarity">
    <text evidence="2">Belongs to the UPF0669 family.</text>
</comment>
<name>A0A813XF55_ADIRI</name>
<evidence type="ECO:0000256" key="3">
    <source>
        <dbReference type="ARBA" id="ARBA00022525"/>
    </source>
</evidence>
<evidence type="ECO:0000256" key="5">
    <source>
        <dbReference type="ARBA" id="ARBA00023180"/>
    </source>
</evidence>
<evidence type="ECO:0000313" key="11">
    <source>
        <dbReference type="Proteomes" id="UP000663852"/>
    </source>
</evidence>
<sequence>MIACFYRSFVLLLIVSFLFSSSYGHKQSSIYSIIFSEDDQRRTETKDDDDQYTSESKYDRASYQHEQAELANIYAPNRTYISMHDDRIHPSNFTYFTFKNRGTYRFILISLRGDADLYISTSHKHVSYDNYDFSSCTCGIDEILIDPYVKRPIYIGIYGYSQYQVSHYRLLVELVDATIPLDDLHDDPTTADQDTTQKNQKTSRVTSESRDDEQHLLWNILVWILNVLFEVLT</sequence>
<dbReference type="PANTHER" id="PTHR31703:SF2">
    <property type="entry name" value="UPF0669 PROTEIN C6ORF120"/>
    <property type="match status" value="1"/>
</dbReference>
<evidence type="ECO:0000313" key="9">
    <source>
        <dbReference type="EMBL" id="CAF1661825.1"/>
    </source>
</evidence>
<keyword evidence="3" id="KW-0964">Secreted</keyword>
<dbReference type="GO" id="GO:0005576">
    <property type="term" value="C:extracellular region"/>
    <property type="evidence" value="ECO:0007669"/>
    <property type="project" value="UniProtKB-SubCell"/>
</dbReference>
<feature type="region of interest" description="Disordered" evidence="6">
    <location>
        <begin position="186"/>
        <end position="207"/>
    </location>
</feature>
<organism evidence="8 11">
    <name type="scientific">Adineta ricciae</name>
    <name type="common">Rotifer</name>
    <dbReference type="NCBI Taxonomy" id="249248"/>
    <lineage>
        <taxon>Eukaryota</taxon>
        <taxon>Metazoa</taxon>
        <taxon>Spiralia</taxon>
        <taxon>Gnathifera</taxon>
        <taxon>Rotifera</taxon>
        <taxon>Eurotatoria</taxon>
        <taxon>Bdelloidea</taxon>
        <taxon>Adinetida</taxon>
        <taxon>Adinetidae</taxon>
        <taxon>Adineta</taxon>
    </lineage>
</organism>
<evidence type="ECO:0000313" key="8">
    <source>
        <dbReference type="EMBL" id="CAF0863897.1"/>
    </source>
</evidence>
<evidence type="ECO:0000256" key="2">
    <source>
        <dbReference type="ARBA" id="ARBA00008960"/>
    </source>
</evidence>
<dbReference type="OrthoDB" id="10046613at2759"/>
<evidence type="ECO:0000313" key="10">
    <source>
        <dbReference type="Proteomes" id="UP000663828"/>
    </source>
</evidence>
<protein>
    <submittedName>
        <fullName evidence="8">Uncharacterized protein</fullName>
    </submittedName>
</protein>